<comment type="caution">
    <text evidence="10">The sequence shown here is derived from an EMBL/GenBank/DDBJ whole genome shotgun (WGS) entry which is preliminary data.</text>
</comment>
<comment type="catalytic activity">
    <reaction evidence="7 8">
        <text>O-phospho-L-threonyl-[protein] + H2O = L-threonyl-[protein] + phosphate</text>
        <dbReference type="Rhea" id="RHEA:47004"/>
        <dbReference type="Rhea" id="RHEA-COMP:11060"/>
        <dbReference type="Rhea" id="RHEA-COMP:11605"/>
        <dbReference type="ChEBI" id="CHEBI:15377"/>
        <dbReference type="ChEBI" id="CHEBI:30013"/>
        <dbReference type="ChEBI" id="CHEBI:43474"/>
        <dbReference type="ChEBI" id="CHEBI:61977"/>
        <dbReference type="EC" id="3.1.3.16"/>
    </reaction>
</comment>
<dbReference type="EC" id="3.1.3.16" evidence="8"/>
<evidence type="ECO:0000256" key="2">
    <source>
        <dbReference type="ARBA" id="ARBA00022723"/>
    </source>
</evidence>
<evidence type="ECO:0000256" key="7">
    <source>
        <dbReference type="ARBA" id="ARBA00048336"/>
    </source>
</evidence>
<dbReference type="SUPFAM" id="SSF56300">
    <property type="entry name" value="Metallo-dependent phosphatases"/>
    <property type="match status" value="1"/>
</dbReference>
<proteinExistence type="inferred from homology"/>
<comment type="catalytic activity">
    <reaction evidence="6">
        <text>O-phospho-L-seryl-[protein] + H2O = L-seryl-[protein] + phosphate</text>
        <dbReference type="Rhea" id="RHEA:20629"/>
        <dbReference type="Rhea" id="RHEA-COMP:9863"/>
        <dbReference type="Rhea" id="RHEA-COMP:11604"/>
        <dbReference type="ChEBI" id="CHEBI:15377"/>
        <dbReference type="ChEBI" id="CHEBI:29999"/>
        <dbReference type="ChEBI" id="CHEBI:43474"/>
        <dbReference type="ChEBI" id="CHEBI:83421"/>
        <dbReference type="EC" id="3.1.3.16"/>
    </reaction>
</comment>
<dbReference type="EMBL" id="JAPFFF010000001">
    <property type="protein sequence ID" value="KAK8899728.1"/>
    <property type="molecule type" value="Genomic_DNA"/>
</dbReference>
<dbReference type="Pfam" id="PF00149">
    <property type="entry name" value="Metallophos"/>
    <property type="match status" value="1"/>
</dbReference>
<sequence length="321" mass="37313">MTKSEIQEIIQKLFSIKNEYVTKPAQLSVEQLNLVLDEVINIFKNEPSLLELHPPITVCGDIHGQFHDLLHIFDLGGYPPNTNYLFLGDYVDRGFRSIETITLLFCYKILYPNNIYLLRGNHEFRGINKKYKFLSEFQKYYDNNINLWWKFNEVFSFLPLAAIINDKIFCVHGGISPYLNSLQDIRDIQKPVNFVRDSLVTDLTWAEPDPNTPEWRVGNNGMSVCFGLAPLEQFIEKFGFSLICRGHEVAMDGVEYPFFPNKTFLTIFSAPQYRIAYNNKAAFVSFDQDLNYTVTTIDPKMPNLDPETAEHVKKYFKQKNQ</sequence>
<evidence type="ECO:0000256" key="3">
    <source>
        <dbReference type="ARBA" id="ARBA00022801"/>
    </source>
</evidence>
<organism evidence="10 11">
    <name type="scientific">Tritrichomonas musculus</name>
    <dbReference type="NCBI Taxonomy" id="1915356"/>
    <lineage>
        <taxon>Eukaryota</taxon>
        <taxon>Metamonada</taxon>
        <taxon>Parabasalia</taxon>
        <taxon>Tritrichomonadida</taxon>
        <taxon>Tritrichomonadidae</taxon>
        <taxon>Tritrichomonas</taxon>
    </lineage>
</organism>
<keyword evidence="5" id="KW-0464">Manganese</keyword>
<dbReference type="InterPro" id="IPR004843">
    <property type="entry name" value="Calcineurin-like_PHP"/>
</dbReference>
<dbReference type="InterPro" id="IPR031675">
    <property type="entry name" value="STPPase_N"/>
</dbReference>
<reference evidence="10 11" key="1">
    <citation type="submission" date="2024-04" db="EMBL/GenBank/DDBJ databases">
        <title>Tritrichomonas musculus Genome.</title>
        <authorList>
            <person name="Alves-Ferreira E."/>
            <person name="Grigg M."/>
            <person name="Lorenzi H."/>
            <person name="Galac M."/>
        </authorList>
    </citation>
    <scope>NUCLEOTIDE SEQUENCE [LARGE SCALE GENOMIC DNA]</scope>
    <source>
        <strain evidence="10 11">EAF2021</strain>
    </source>
</reference>
<evidence type="ECO:0000256" key="8">
    <source>
        <dbReference type="RuleBase" id="RU004273"/>
    </source>
</evidence>
<keyword evidence="3 8" id="KW-0378">Hydrolase</keyword>
<evidence type="ECO:0000259" key="9">
    <source>
        <dbReference type="PROSITE" id="PS00125"/>
    </source>
</evidence>
<accession>A0ABR2L8S2</accession>
<evidence type="ECO:0000256" key="6">
    <source>
        <dbReference type="ARBA" id="ARBA00047761"/>
    </source>
</evidence>
<dbReference type="Proteomes" id="UP001470230">
    <property type="component" value="Unassembled WGS sequence"/>
</dbReference>
<dbReference type="Pfam" id="PF16891">
    <property type="entry name" value="STPPase_N"/>
    <property type="match status" value="1"/>
</dbReference>
<keyword evidence="11" id="KW-1185">Reference proteome</keyword>
<feature type="domain" description="Serine/threonine specific protein phosphatases" evidence="9">
    <location>
        <begin position="118"/>
        <end position="123"/>
    </location>
</feature>
<dbReference type="SMART" id="SM00156">
    <property type="entry name" value="PP2Ac"/>
    <property type="match status" value="1"/>
</dbReference>
<comment type="cofactor">
    <cofactor evidence="1">
        <name>Mn(2+)</name>
        <dbReference type="ChEBI" id="CHEBI:29035"/>
    </cofactor>
</comment>
<evidence type="ECO:0000256" key="1">
    <source>
        <dbReference type="ARBA" id="ARBA00001936"/>
    </source>
</evidence>
<name>A0ABR2L8S2_9EUKA</name>
<comment type="similarity">
    <text evidence="8">Belongs to the PPP phosphatase family.</text>
</comment>
<dbReference type="PANTHER" id="PTHR11668:SF300">
    <property type="entry name" value="SERINE_THREONINE-PROTEIN PHOSPHATASE"/>
    <property type="match status" value="1"/>
</dbReference>
<keyword evidence="2" id="KW-0479">Metal-binding</keyword>
<evidence type="ECO:0000313" key="10">
    <source>
        <dbReference type="EMBL" id="KAK8899728.1"/>
    </source>
</evidence>
<evidence type="ECO:0000256" key="5">
    <source>
        <dbReference type="ARBA" id="ARBA00023211"/>
    </source>
</evidence>
<dbReference type="PANTHER" id="PTHR11668">
    <property type="entry name" value="SERINE/THREONINE PROTEIN PHOSPHATASE"/>
    <property type="match status" value="1"/>
</dbReference>
<dbReference type="PROSITE" id="PS00125">
    <property type="entry name" value="SER_THR_PHOSPHATASE"/>
    <property type="match status" value="1"/>
</dbReference>
<dbReference type="InterPro" id="IPR029052">
    <property type="entry name" value="Metallo-depent_PP-like"/>
</dbReference>
<evidence type="ECO:0000313" key="11">
    <source>
        <dbReference type="Proteomes" id="UP001470230"/>
    </source>
</evidence>
<dbReference type="Gene3D" id="3.60.21.10">
    <property type="match status" value="1"/>
</dbReference>
<protein>
    <recommendedName>
        <fullName evidence="8">Serine/threonine-protein phosphatase</fullName>
        <ecNumber evidence="8">3.1.3.16</ecNumber>
    </recommendedName>
</protein>
<dbReference type="InterPro" id="IPR006186">
    <property type="entry name" value="Ser/Thr-sp_prot-phosphatase"/>
</dbReference>
<dbReference type="InterPro" id="IPR050341">
    <property type="entry name" value="PP1_catalytic_subunit"/>
</dbReference>
<dbReference type="PRINTS" id="PR00114">
    <property type="entry name" value="STPHPHTASE"/>
</dbReference>
<keyword evidence="4" id="KW-0904">Protein phosphatase</keyword>
<evidence type="ECO:0000256" key="4">
    <source>
        <dbReference type="ARBA" id="ARBA00022912"/>
    </source>
</evidence>
<gene>
    <name evidence="10" type="ORF">M9Y10_002050</name>
</gene>